<feature type="compositionally biased region" description="Basic and acidic residues" evidence="1">
    <location>
        <begin position="35"/>
        <end position="46"/>
    </location>
</feature>
<accession>A0ABY8NJA2</accession>
<feature type="region of interest" description="Disordered" evidence="1">
    <location>
        <begin position="35"/>
        <end position="70"/>
    </location>
</feature>
<name>A0ABY8NJA2_9GAMM</name>
<reference evidence="3 4" key="1">
    <citation type="submission" date="2023-02" db="EMBL/GenBank/DDBJ databases">
        <title>Description and genomic characterization of Microbulbifer bruguierae sp. nov., isolated from the sediment of mangrove plant Bruguiera sexangula.</title>
        <authorList>
            <person name="Long M."/>
        </authorList>
    </citation>
    <scope>NUCLEOTIDE SEQUENCE [LARGE SCALE GENOMIC DNA]</scope>
    <source>
        <strain evidence="3 4">H12</strain>
    </source>
</reference>
<gene>
    <name evidence="3" type="ORF">PVT68_05105</name>
</gene>
<dbReference type="EMBL" id="CP118605">
    <property type="protein sequence ID" value="WGL17673.1"/>
    <property type="molecule type" value="Genomic_DNA"/>
</dbReference>
<organism evidence="3 4">
    <name type="scientific">Microbulbifer bruguierae</name>
    <dbReference type="NCBI Taxonomy" id="3029061"/>
    <lineage>
        <taxon>Bacteria</taxon>
        <taxon>Pseudomonadati</taxon>
        <taxon>Pseudomonadota</taxon>
        <taxon>Gammaproteobacteria</taxon>
        <taxon>Cellvibrionales</taxon>
        <taxon>Microbulbiferaceae</taxon>
        <taxon>Microbulbifer</taxon>
    </lineage>
</organism>
<dbReference type="Proteomes" id="UP001236500">
    <property type="component" value="Chromosome"/>
</dbReference>
<keyword evidence="2" id="KW-0812">Transmembrane</keyword>
<keyword evidence="2" id="KW-1133">Transmembrane helix</keyword>
<evidence type="ECO:0000256" key="1">
    <source>
        <dbReference type="SAM" id="MobiDB-lite"/>
    </source>
</evidence>
<dbReference type="RefSeq" id="WP_280321574.1">
    <property type="nucleotide sequence ID" value="NZ_CP118605.1"/>
</dbReference>
<evidence type="ECO:0000313" key="3">
    <source>
        <dbReference type="EMBL" id="WGL17673.1"/>
    </source>
</evidence>
<sequence>MTLSDRRLLIELGAALIIKLILITLIKIHYFSPDPERTEPVPKRFFPENPPLPTITHPQPYEPQREHKER</sequence>
<feature type="transmembrane region" description="Helical" evidence="2">
    <location>
        <begin position="12"/>
        <end position="32"/>
    </location>
</feature>
<keyword evidence="2" id="KW-0472">Membrane</keyword>
<keyword evidence="4" id="KW-1185">Reference proteome</keyword>
<protein>
    <submittedName>
        <fullName evidence="3">Uncharacterized protein</fullName>
    </submittedName>
</protein>
<evidence type="ECO:0000313" key="4">
    <source>
        <dbReference type="Proteomes" id="UP001236500"/>
    </source>
</evidence>
<proteinExistence type="predicted"/>
<evidence type="ECO:0000256" key="2">
    <source>
        <dbReference type="SAM" id="Phobius"/>
    </source>
</evidence>